<gene>
    <name evidence="2" type="ORF">DPMN_119990</name>
</gene>
<dbReference type="AlphaFoldDB" id="A0A9D4GK93"/>
<reference evidence="2" key="2">
    <citation type="submission" date="2020-11" db="EMBL/GenBank/DDBJ databases">
        <authorList>
            <person name="McCartney M.A."/>
            <person name="Auch B."/>
            <person name="Kono T."/>
            <person name="Mallez S."/>
            <person name="Becker A."/>
            <person name="Gohl D.M."/>
            <person name="Silverstein K.A.T."/>
            <person name="Koren S."/>
            <person name="Bechman K.B."/>
            <person name="Herman A."/>
            <person name="Abrahante J.E."/>
            <person name="Garbe J."/>
        </authorList>
    </citation>
    <scope>NUCLEOTIDE SEQUENCE</scope>
    <source>
        <strain evidence="2">Duluth1</strain>
        <tissue evidence="2">Whole animal</tissue>
    </source>
</reference>
<reference evidence="2" key="1">
    <citation type="journal article" date="2019" name="bioRxiv">
        <title>The Genome of the Zebra Mussel, Dreissena polymorpha: A Resource for Invasive Species Research.</title>
        <authorList>
            <person name="McCartney M.A."/>
            <person name="Auch B."/>
            <person name="Kono T."/>
            <person name="Mallez S."/>
            <person name="Zhang Y."/>
            <person name="Obille A."/>
            <person name="Becker A."/>
            <person name="Abrahante J.E."/>
            <person name="Garbe J."/>
            <person name="Badalamenti J.P."/>
            <person name="Herman A."/>
            <person name="Mangelson H."/>
            <person name="Liachko I."/>
            <person name="Sullivan S."/>
            <person name="Sone E.D."/>
            <person name="Koren S."/>
            <person name="Silverstein K.A.T."/>
            <person name="Beckman K.B."/>
            <person name="Gohl D.M."/>
        </authorList>
    </citation>
    <scope>NUCLEOTIDE SEQUENCE</scope>
    <source>
        <strain evidence="2">Duluth1</strain>
        <tissue evidence="2">Whole animal</tissue>
    </source>
</reference>
<sequence length="79" mass="9342">MWRHCRGLALAAFHRPCRRRGRALEQMEEYDDSLPTRKFDNFQFVDFRKTMSTARNPTAAFALSALIPDQYKQIKNSDF</sequence>
<keyword evidence="3" id="KW-1185">Reference proteome</keyword>
<organism evidence="2 3">
    <name type="scientific">Dreissena polymorpha</name>
    <name type="common">Zebra mussel</name>
    <name type="synonym">Mytilus polymorpha</name>
    <dbReference type="NCBI Taxonomy" id="45954"/>
    <lineage>
        <taxon>Eukaryota</taxon>
        <taxon>Metazoa</taxon>
        <taxon>Spiralia</taxon>
        <taxon>Lophotrochozoa</taxon>
        <taxon>Mollusca</taxon>
        <taxon>Bivalvia</taxon>
        <taxon>Autobranchia</taxon>
        <taxon>Heteroconchia</taxon>
        <taxon>Euheterodonta</taxon>
        <taxon>Imparidentia</taxon>
        <taxon>Neoheterodontei</taxon>
        <taxon>Myida</taxon>
        <taxon>Dreissenoidea</taxon>
        <taxon>Dreissenidae</taxon>
        <taxon>Dreissena</taxon>
    </lineage>
</organism>
<proteinExistence type="predicted"/>
<evidence type="ECO:0000313" key="3">
    <source>
        <dbReference type="Proteomes" id="UP000828390"/>
    </source>
</evidence>
<dbReference type="GO" id="GO:0005634">
    <property type="term" value="C:nucleus"/>
    <property type="evidence" value="ECO:0007669"/>
    <property type="project" value="TreeGrafter"/>
</dbReference>
<dbReference type="PANTHER" id="PTHR45751">
    <property type="entry name" value="COPINE FAMILY PROTEIN 1"/>
    <property type="match status" value="1"/>
</dbReference>
<name>A0A9D4GK93_DREPO</name>
<comment type="caution">
    <text evidence="2">The sequence shown here is derived from an EMBL/GenBank/DDBJ whole genome shotgun (WGS) entry which is preliminary data.</text>
</comment>
<dbReference type="InterPro" id="IPR052079">
    <property type="entry name" value="E3_ligase/Copine_domain"/>
</dbReference>
<dbReference type="EMBL" id="JAIWYP010000005">
    <property type="protein sequence ID" value="KAH3818382.1"/>
    <property type="molecule type" value="Genomic_DNA"/>
</dbReference>
<evidence type="ECO:0000259" key="1">
    <source>
        <dbReference type="Pfam" id="PF07002"/>
    </source>
</evidence>
<accession>A0A9D4GK93</accession>
<feature type="domain" description="Copine C-terminal" evidence="1">
    <location>
        <begin position="26"/>
        <end position="77"/>
    </location>
</feature>
<dbReference type="Proteomes" id="UP000828390">
    <property type="component" value="Unassembled WGS sequence"/>
</dbReference>
<dbReference type="GO" id="GO:0016567">
    <property type="term" value="P:protein ubiquitination"/>
    <property type="evidence" value="ECO:0007669"/>
    <property type="project" value="TreeGrafter"/>
</dbReference>
<evidence type="ECO:0000313" key="2">
    <source>
        <dbReference type="EMBL" id="KAH3818382.1"/>
    </source>
</evidence>
<dbReference type="Pfam" id="PF07002">
    <property type="entry name" value="Copine"/>
    <property type="match status" value="1"/>
</dbReference>
<dbReference type="GO" id="GO:0004842">
    <property type="term" value="F:ubiquitin-protein transferase activity"/>
    <property type="evidence" value="ECO:0007669"/>
    <property type="project" value="TreeGrafter"/>
</dbReference>
<dbReference type="PANTHER" id="PTHR45751:SF11">
    <property type="entry name" value="COPINE FAMILY PROTEIN 2"/>
    <property type="match status" value="1"/>
</dbReference>
<protein>
    <recommendedName>
        <fullName evidence="1">Copine C-terminal domain-containing protein</fullName>
    </recommendedName>
</protein>
<dbReference type="InterPro" id="IPR010734">
    <property type="entry name" value="Copine_C"/>
</dbReference>